<reference evidence="1" key="1">
    <citation type="journal article" date="2015" name="Nature">
        <title>Complex archaea that bridge the gap between prokaryotes and eukaryotes.</title>
        <authorList>
            <person name="Spang A."/>
            <person name="Saw J.H."/>
            <person name="Jorgensen S.L."/>
            <person name="Zaremba-Niedzwiedzka K."/>
            <person name="Martijn J."/>
            <person name="Lind A.E."/>
            <person name="van Eijk R."/>
            <person name="Schleper C."/>
            <person name="Guy L."/>
            <person name="Ettema T.J."/>
        </authorList>
    </citation>
    <scope>NUCLEOTIDE SEQUENCE</scope>
</reference>
<evidence type="ECO:0000313" key="1">
    <source>
        <dbReference type="EMBL" id="KKL09918.1"/>
    </source>
</evidence>
<accession>A0A0F9DD53</accession>
<organism evidence="1">
    <name type="scientific">marine sediment metagenome</name>
    <dbReference type="NCBI Taxonomy" id="412755"/>
    <lineage>
        <taxon>unclassified sequences</taxon>
        <taxon>metagenomes</taxon>
        <taxon>ecological metagenomes</taxon>
    </lineage>
</organism>
<comment type="caution">
    <text evidence="1">The sequence shown here is derived from an EMBL/GenBank/DDBJ whole genome shotgun (WGS) entry which is preliminary data.</text>
</comment>
<dbReference type="AlphaFoldDB" id="A0A0F9DD53"/>
<sequence length="103" mass="11702">MTVLIQKEIDRMIREVRNKTVDFVPHVARKTIRQLAYIWNLETNINDGTSKTVVHSDGGTGTPRPNQYLQLFAPAISYRSDYEVTGLTQAASSSYWDALDREA</sequence>
<name>A0A0F9DD53_9ZZZZ</name>
<gene>
    <name evidence="1" type="ORF">LCGC14_2561090</name>
</gene>
<proteinExistence type="predicted"/>
<protein>
    <submittedName>
        <fullName evidence="1">Uncharacterized protein</fullName>
    </submittedName>
</protein>
<dbReference type="EMBL" id="LAZR01042275">
    <property type="protein sequence ID" value="KKL09918.1"/>
    <property type="molecule type" value="Genomic_DNA"/>
</dbReference>
<feature type="non-terminal residue" evidence="1">
    <location>
        <position position="103"/>
    </location>
</feature>